<dbReference type="SFLD" id="SFLDG01280">
    <property type="entry name" value="HydE/PylB-like"/>
    <property type="match status" value="1"/>
</dbReference>
<feature type="binding site" evidence="7">
    <location>
        <position position="71"/>
    </location>
    <ligand>
        <name>[4Fe-4S] cluster</name>
        <dbReference type="ChEBI" id="CHEBI:49883"/>
        <note>4Fe-4S-S-AdoMet</note>
    </ligand>
</feature>
<dbReference type="AlphaFoldDB" id="A0A1M6RF23"/>
<evidence type="ECO:0000313" key="11">
    <source>
        <dbReference type="Proteomes" id="UP000183975"/>
    </source>
</evidence>
<dbReference type="PANTHER" id="PTHR43726">
    <property type="entry name" value="3-METHYLORNITHINE SYNTHASE"/>
    <property type="match status" value="1"/>
</dbReference>
<feature type="domain" description="Radical SAM core" evidence="9">
    <location>
        <begin position="50"/>
        <end position="276"/>
    </location>
</feature>
<dbReference type="Proteomes" id="UP000183975">
    <property type="component" value="Unassembled WGS sequence"/>
</dbReference>
<keyword evidence="2 7" id="KW-0949">S-adenosyl-L-methionine</keyword>
<dbReference type="SUPFAM" id="SSF102114">
    <property type="entry name" value="Radical SAM enzymes"/>
    <property type="match status" value="1"/>
</dbReference>
<dbReference type="Pfam" id="PF04055">
    <property type="entry name" value="Radical_SAM"/>
    <property type="match status" value="1"/>
</dbReference>
<dbReference type="GO" id="GO:0051539">
    <property type="term" value="F:4 iron, 4 sulfur cluster binding"/>
    <property type="evidence" value="ECO:0007669"/>
    <property type="project" value="UniProtKB-KW"/>
</dbReference>
<dbReference type="InterPro" id="IPR034422">
    <property type="entry name" value="HydE/PylB-like"/>
</dbReference>
<evidence type="ECO:0000259" key="9">
    <source>
        <dbReference type="PROSITE" id="PS51918"/>
    </source>
</evidence>
<dbReference type="GO" id="GO:0046872">
    <property type="term" value="F:metal ion binding"/>
    <property type="evidence" value="ECO:0007669"/>
    <property type="project" value="UniProtKB-KW"/>
</dbReference>
<evidence type="ECO:0000256" key="8">
    <source>
        <dbReference type="PIRSR" id="PIRSR004762-2"/>
    </source>
</evidence>
<dbReference type="RefSeq" id="WP_072850643.1">
    <property type="nucleotide sequence ID" value="NZ_FRAH01000023.1"/>
</dbReference>
<sequence length="353" mass="40405">MSFAANLAEKLVTEHDLSEEELLYLLEHRQEVAPYVQEEAQKLCQEVFGKEIYIRGLMEISNICKNDCYYCGIRKSNRKAERYRLTEEEILEACRAGYALGFRTFVLQGGEDMWYDDERLCHLVSAIRKNHPDCAITLSVGERSRESYEKLFAAGANRYLLRHETATVSHYAMLHPSDMDFANRMRCLRDLKEIGYQVGCGFMVGSPHQTLEHLVKDLRFLKEFQPHMVGIGPFLSQKDTPFAQYENGSGELTLFLLAVIRLLLPKVLLPSTTALRTLLPTGKEWGIVCGANVIMPNLSPMEARKKYTLYDNKRIMGTEAAEQIEWLKKELADMGYTVAISRGDSPMMKKQNH</sequence>
<dbReference type="EMBL" id="FRAH01000023">
    <property type="protein sequence ID" value="SHK31000.1"/>
    <property type="molecule type" value="Genomic_DNA"/>
</dbReference>
<feature type="binding site" evidence="7">
    <location>
        <position position="64"/>
    </location>
    <ligand>
        <name>[4Fe-4S] cluster</name>
        <dbReference type="ChEBI" id="CHEBI:49883"/>
        <note>4Fe-4S-S-AdoMet</note>
    </ligand>
</feature>
<accession>A0A1M6RF23</accession>
<evidence type="ECO:0000256" key="1">
    <source>
        <dbReference type="ARBA" id="ARBA00022485"/>
    </source>
</evidence>
<dbReference type="OrthoDB" id="9775764at2"/>
<keyword evidence="5 7" id="KW-0411">Iron-sulfur</keyword>
<dbReference type="PIRSF" id="PIRSF004762">
    <property type="entry name" value="CHP00423"/>
    <property type="match status" value="1"/>
</dbReference>
<evidence type="ECO:0000256" key="5">
    <source>
        <dbReference type="ARBA" id="ARBA00023014"/>
    </source>
</evidence>
<gene>
    <name evidence="10" type="ORF">SAMN02745138_01516</name>
</gene>
<dbReference type="GO" id="GO:0016740">
    <property type="term" value="F:transferase activity"/>
    <property type="evidence" value="ECO:0007669"/>
    <property type="project" value="TreeGrafter"/>
</dbReference>
<evidence type="ECO:0000256" key="6">
    <source>
        <dbReference type="ARBA" id="ARBA00034078"/>
    </source>
</evidence>
<proteinExistence type="predicted"/>
<feature type="binding site" evidence="8">
    <location>
        <position position="235"/>
    </location>
    <ligand>
        <name>(3R)-3-methyl-D-ornithine</name>
        <dbReference type="ChEBI" id="CHEBI:64642"/>
    </ligand>
</feature>
<protein>
    <submittedName>
        <fullName evidence="10">Biotin synthase</fullName>
    </submittedName>
</protein>
<keyword evidence="4 7" id="KW-0408">Iron</keyword>
<feature type="binding site" evidence="8">
    <location>
        <position position="139"/>
    </location>
    <ligand>
        <name>(3R)-3-methyl-D-ornithine</name>
        <dbReference type="ChEBI" id="CHEBI:64642"/>
    </ligand>
</feature>
<feature type="binding site" evidence="8">
    <location>
        <position position="164"/>
    </location>
    <ligand>
        <name>S-adenosyl-L-methionine</name>
        <dbReference type="ChEBI" id="CHEBI:59789"/>
    </ligand>
</feature>
<dbReference type="InterPro" id="IPR010722">
    <property type="entry name" value="BATS_dom"/>
</dbReference>
<feature type="binding site" evidence="7">
    <location>
        <position position="68"/>
    </location>
    <ligand>
        <name>[4Fe-4S] cluster</name>
        <dbReference type="ChEBI" id="CHEBI:49883"/>
        <note>4Fe-4S-S-AdoMet</note>
    </ligand>
</feature>
<dbReference type="GO" id="GO:0044272">
    <property type="term" value="P:sulfur compound biosynthetic process"/>
    <property type="evidence" value="ECO:0007669"/>
    <property type="project" value="UniProtKB-ARBA"/>
</dbReference>
<dbReference type="GO" id="GO:0042364">
    <property type="term" value="P:water-soluble vitamin biosynthetic process"/>
    <property type="evidence" value="ECO:0007669"/>
    <property type="project" value="UniProtKB-ARBA"/>
</dbReference>
<evidence type="ECO:0000256" key="7">
    <source>
        <dbReference type="PIRSR" id="PIRSR004762-1"/>
    </source>
</evidence>
<dbReference type="SFLD" id="SFLDF00348">
    <property type="entry name" value="FeFe_hydrogenase_maturase_(Hyd"/>
    <property type="match status" value="1"/>
</dbReference>
<evidence type="ECO:0000256" key="3">
    <source>
        <dbReference type="ARBA" id="ARBA00022723"/>
    </source>
</evidence>
<comment type="cofactor">
    <cofactor evidence="6">
        <name>[2Fe-2S] cluster</name>
        <dbReference type="ChEBI" id="CHEBI:190135"/>
    </cofactor>
</comment>
<dbReference type="PANTHER" id="PTHR43726:SF1">
    <property type="entry name" value="BIOTIN SYNTHASE"/>
    <property type="match status" value="1"/>
</dbReference>
<dbReference type="SFLD" id="SFLDS00029">
    <property type="entry name" value="Radical_SAM"/>
    <property type="match status" value="1"/>
</dbReference>
<dbReference type="SMART" id="SM00729">
    <property type="entry name" value="Elp3"/>
    <property type="match status" value="1"/>
</dbReference>
<dbReference type="SFLD" id="SFLDG01060">
    <property type="entry name" value="BATS_domain_containing"/>
    <property type="match status" value="1"/>
</dbReference>
<dbReference type="InterPro" id="IPR024021">
    <property type="entry name" value="FeFe-hyd_HydE_rSAM"/>
</dbReference>
<keyword evidence="3" id="KW-0479">Metal-binding</keyword>
<keyword evidence="1 7" id="KW-0004">4Fe-4S</keyword>
<dbReference type="InterPro" id="IPR006638">
    <property type="entry name" value="Elp3/MiaA/NifB-like_rSAM"/>
</dbReference>
<dbReference type="InterPro" id="IPR007197">
    <property type="entry name" value="rSAM"/>
</dbReference>
<name>A0A1M6RF23_9FIRM</name>
<dbReference type="InterPro" id="IPR013785">
    <property type="entry name" value="Aldolase_TIM"/>
</dbReference>
<comment type="cofactor">
    <cofactor evidence="7">
        <name>[4Fe-4S] cluster</name>
        <dbReference type="ChEBI" id="CHEBI:49883"/>
    </cofactor>
    <text evidence="7">Binds 1 [4Fe-4S] cluster. The cluster is coordinated with 3 cysteines and an exchangeable S-adenosyl-L-methionine.</text>
</comment>
<dbReference type="PROSITE" id="PS51918">
    <property type="entry name" value="RADICAL_SAM"/>
    <property type="match status" value="1"/>
</dbReference>
<dbReference type="InterPro" id="IPR058240">
    <property type="entry name" value="rSAM_sf"/>
</dbReference>
<dbReference type="CDD" id="cd01335">
    <property type="entry name" value="Radical_SAM"/>
    <property type="match status" value="1"/>
</dbReference>
<dbReference type="SMART" id="SM00876">
    <property type="entry name" value="BATS"/>
    <property type="match status" value="1"/>
</dbReference>
<evidence type="ECO:0000313" key="10">
    <source>
        <dbReference type="EMBL" id="SHK31000.1"/>
    </source>
</evidence>
<feature type="binding site" evidence="8">
    <location>
        <position position="184"/>
    </location>
    <ligand>
        <name>S-adenosyl-L-methionine</name>
        <dbReference type="ChEBI" id="CHEBI:59789"/>
    </ligand>
</feature>
<keyword evidence="11" id="KW-1185">Reference proteome</keyword>
<dbReference type="NCBIfam" id="TIGR03956">
    <property type="entry name" value="rSAM_HydE"/>
    <property type="match status" value="1"/>
</dbReference>
<reference evidence="10 11" key="1">
    <citation type="submission" date="2016-11" db="EMBL/GenBank/DDBJ databases">
        <authorList>
            <person name="Jaros S."/>
            <person name="Januszkiewicz K."/>
            <person name="Wedrychowicz H."/>
        </authorList>
    </citation>
    <scope>NUCLEOTIDE SEQUENCE [LARGE SCALE GENOMIC DNA]</scope>
    <source>
        <strain evidence="10 11">DSM 14214</strain>
    </source>
</reference>
<evidence type="ECO:0000256" key="4">
    <source>
        <dbReference type="ARBA" id="ARBA00023004"/>
    </source>
</evidence>
<evidence type="ECO:0000256" key="2">
    <source>
        <dbReference type="ARBA" id="ARBA00022691"/>
    </source>
</evidence>
<dbReference type="Gene3D" id="3.20.20.70">
    <property type="entry name" value="Aldolase class I"/>
    <property type="match status" value="1"/>
</dbReference>
<dbReference type="SFLD" id="SFLDG01082">
    <property type="entry name" value="B12-binding_domain_containing"/>
    <property type="match status" value="1"/>
</dbReference>
<organism evidence="10 11">
    <name type="scientific">Anaerotignum lactatifermentans DSM 14214</name>
    <dbReference type="NCBI Taxonomy" id="1121323"/>
    <lineage>
        <taxon>Bacteria</taxon>
        <taxon>Bacillati</taxon>
        <taxon>Bacillota</taxon>
        <taxon>Clostridia</taxon>
        <taxon>Lachnospirales</taxon>
        <taxon>Anaerotignaceae</taxon>
        <taxon>Anaerotignum</taxon>
    </lineage>
</organism>